<dbReference type="OrthoDB" id="1280899at2759"/>
<name>A0A835R4D1_VANPL</name>
<dbReference type="GO" id="GO:0051301">
    <property type="term" value="P:cell division"/>
    <property type="evidence" value="ECO:0007669"/>
    <property type="project" value="UniProtKB-KW"/>
</dbReference>
<evidence type="ECO:0000313" key="12">
    <source>
        <dbReference type="Proteomes" id="UP000639772"/>
    </source>
</evidence>
<dbReference type="InterPro" id="IPR021182">
    <property type="entry name" value="SOK_magnoliopsida"/>
</dbReference>
<evidence type="ECO:0000256" key="4">
    <source>
        <dbReference type="ARBA" id="ARBA00022618"/>
    </source>
</evidence>
<evidence type="ECO:0000256" key="3">
    <source>
        <dbReference type="ARBA" id="ARBA00022475"/>
    </source>
</evidence>
<comment type="subcellular location">
    <subcellularLocation>
        <location evidence="1">Cell membrane</location>
        <topology evidence="1">Peripheral membrane protein</topology>
        <orientation evidence="1">Cytoplasmic side</orientation>
    </subcellularLocation>
</comment>
<dbReference type="InterPro" id="IPR048351">
    <property type="entry name" value="SOK_DIX"/>
</dbReference>
<dbReference type="EMBL" id="JADCNM010000006">
    <property type="protein sequence ID" value="KAG0479172.1"/>
    <property type="molecule type" value="Genomic_DNA"/>
</dbReference>
<protein>
    <recommendedName>
        <fullName evidence="10">SOSEKI DIX-like domain-containing protein</fullName>
    </recommendedName>
</protein>
<feature type="domain" description="SOSEKI DIX-like" evidence="10">
    <location>
        <begin position="10"/>
        <end position="97"/>
    </location>
</feature>
<dbReference type="GO" id="GO:0005886">
    <property type="term" value="C:plasma membrane"/>
    <property type="evidence" value="ECO:0007669"/>
    <property type="project" value="UniProtKB-SubCell"/>
</dbReference>
<dbReference type="AlphaFoldDB" id="A0A835R4D1"/>
<comment type="caution">
    <text evidence="11">The sequence shown here is derived from an EMBL/GenBank/DDBJ whole genome shotgun (WGS) entry which is preliminary data.</text>
</comment>
<evidence type="ECO:0000256" key="2">
    <source>
        <dbReference type="ARBA" id="ARBA00022473"/>
    </source>
</evidence>
<evidence type="ECO:0000256" key="6">
    <source>
        <dbReference type="ARBA" id="ARBA00023306"/>
    </source>
</evidence>
<proteinExistence type="inferred from homology"/>
<feature type="region of interest" description="Disordered" evidence="9">
    <location>
        <begin position="103"/>
        <end position="122"/>
    </location>
</feature>
<dbReference type="PIRSF" id="PIRSF031043">
    <property type="entry name" value="UCP031043"/>
    <property type="match status" value="1"/>
</dbReference>
<keyword evidence="6" id="KW-0131">Cell cycle</keyword>
<dbReference type="Proteomes" id="UP000639772">
    <property type="component" value="Chromosome 6"/>
</dbReference>
<evidence type="ECO:0000313" key="11">
    <source>
        <dbReference type="EMBL" id="KAG0479172.1"/>
    </source>
</evidence>
<dbReference type="GO" id="GO:0090708">
    <property type="term" value="P:specification of plant organ axis polarity"/>
    <property type="evidence" value="ECO:0007669"/>
    <property type="project" value="UniProtKB-ARBA"/>
</dbReference>
<dbReference type="PANTHER" id="PTHR31083">
    <property type="entry name" value="UPSTREAM OF FLC PROTEIN (DUF966)"/>
    <property type="match status" value="1"/>
</dbReference>
<keyword evidence="2" id="KW-0217">Developmental protein</keyword>
<accession>A0A835R4D1</accession>
<evidence type="ECO:0000256" key="9">
    <source>
        <dbReference type="SAM" id="MobiDB-lite"/>
    </source>
</evidence>
<feature type="region of interest" description="Disordered" evidence="9">
    <location>
        <begin position="284"/>
        <end position="319"/>
    </location>
</feature>
<dbReference type="Pfam" id="PF06136">
    <property type="entry name" value="SOK"/>
    <property type="match status" value="1"/>
</dbReference>
<reference evidence="11 12" key="1">
    <citation type="journal article" date="2020" name="Nat. Food">
        <title>A phased Vanilla planifolia genome enables genetic improvement of flavour and production.</title>
        <authorList>
            <person name="Hasing T."/>
            <person name="Tang H."/>
            <person name="Brym M."/>
            <person name="Khazi F."/>
            <person name="Huang T."/>
            <person name="Chambers A.H."/>
        </authorList>
    </citation>
    <scope>NUCLEOTIDE SEQUENCE [LARGE SCALE GENOMIC DNA]</scope>
    <source>
        <tissue evidence="11">Leaf</tissue>
    </source>
</reference>
<dbReference type="GO" id="GO:0051302">
    <property type="term" value="P:regulation of cell division"/>
    <property type="evidence" value="ECO:0007669"/>
    <property type="project" value="UniProtKB-ARBA"/>
</dbReference>
<evidence type="ECO:0000256" key="8">
    <source>
        <dbReference type="ARBA" id="ARBA00046534"/>
    </source>
</evidence>
<comment type="similarity">
    <text evidence="7">Belongs to the SOSEKI family.</text>
</comment>
<organism evidence="11 12">
    <name type="scientific">Vanilla planifolia</name>
    <name type="common">Vanilla</name>
    <dbReference type="NCBI Taxonomy" id="51239"/>
    <lineage>
        <taxon>Eukaryota</taxon>
        <taxon>Viridiplantae</taxon>
        <taxon>Streptophyta</taxon>
        <taxon>Embryophyta</taxon>
        <taxon>Tracheophyta</taxon>
        <taxon>Spermatophyta</taxon>
        <taxon>Magnoliopsida</taxon>
        <taxon>Liliopsida</taxon>
        <taxon>Asparagales</taxon>
        <taxon>Orchidaceae</taxon>
        <taxon>Vanilloideae</taxon>
        <taxon>Vanilleae</taxon>
        <taxon>Vanilla</taxon>
    </lineage>
</organism>
<dbReference type="GO" id="GO:2000067">
    <property type="term" value="P:regulation of root morphogenesis"/>
    <property type="evidence" value="ECO:0007669"/>
    <property type="project" value="UniProtKB-ARBA"/>
</dbReference>
<evidence type="ECO:0000256" key="1">
    <source>
        <dbReference type="ARBA" id="ARBA00004413"/>
    </source>
</evidence>
<feature type="compositionally biased region" description="Low complexity" evidence="9">
    <location>
        <begin position="186"/>
        <end position="212"/>
    </location>
</feature>
<evidence type="ECO:0000259" key="10">
    <source>
        <dbReference type="Pfam" id="PF06136"/>
    </source>
</evidence>
<dbReference type="PANTHER" id="PTHR31083:SF4">
    <property type="entry name" value="PROTEIN SOSEKI 4-RELATED"/>
    <property type="match status" value="1"/>
</dbReference>
<dbReference type="InterPro" id="IPR010369">
    <property type="entry name" value="SOK"/>
</dbReference>
<evidence type="ECO:0000256" key="5">
    <source>
        <dbReference type="ARBA" id="ARBA00023136"/>
    </source>
</evidence>
<sequence length="344" mass="38513">MEALPRTSKVQVVYYLSRNGQLEHPHFMEVPLHTADGLYLRDVLRRLDFLRGEGMASMYAWSSKRSYRNGFVWHDLAEDDLIYPTHGLEYVLKGCEFMHHSSSPEMQKVESEHPSARKKKAPSRSFDLGEYKVYKNELTVENAVKVADASTQTDDRNRRRRDHAVDVLIQHREENSAIELVRDEISPPTSSSSSEIPTKANGGAINAASGARGAGCRTSASAVLMRMISCGSFSLSSQYRGRMPRGGAKDEREAKEMDGRMDMPSFSGLGLEGKEYFSGSLVETIKKKKKKPEGDRERGGGSGGHGEFPALRRSSSCNTERSWTFELEVKKKGVPKQQITENEN</sequence>
<feature type="region of interest" description="Disordered" evidence="9">
    <location>
        <begin position="184"/>
        <end position="212"/>
    </location>
</feature>
<keyword evidence="5" id="KW-0472">Membrane</keyword>
<gene>
    <name evidence="11" type="ORF">HPP92_013891</name>
</gene>
<dbReference type="GO" id="GO:0051258">
    <property type="term" value="P:protein polymerization"/>
    <property type="evidence" value="ECO:0007669"/>
    <property type="project" value="UniProtKB-ARBA"/>
</dbReference>
<keyword evidence="3" id="KW-1003">Cell membrane</keyword>
<evidence type="ECO:0000256" key="7">
    <source>
        <dbReference type="ARBA" id="ARBA00024211"/>
    </source>
</evidence>
<comment type="subunit">
    <text evidence="8">Homodimer. Forms long polymer filaments with other SOKs proteins polymers (e.g. SOK1, SOK2, SOK3 and SOK4) crucial for polar localization and biological activity. Binds to ANGUSTIFOLIA (AN).</text>
</comment>
<keyword evidence="4" id="KW-0132">Cell division</keyword>